<accession>A0ABM9NIX5</accession>
<evidence type="ECO:0000313" key="2">
    <source>
        <dbReference type="Proteomes" id="UP001497493"/>
    </source>
</evidence>
<keyword evidence="2" id="KW-1185">Reference proteome</keyword>
<evidence type="ECO:0000313" key="1">
    <source>
        <dbReference type="EMBL" id="CAL1240578.1"/>
    </source>
</evidence>
<reference evidence="1 2" key="1">
    <citation type="submission" date="2024-04" db="EMBL/GenBank/DDBJ databases">
        <authorList>
            <person name="Cremers G."/>
        </authorList>
    </citation>
    <scope>NUCLEOTIDE SEQUENCE [LARGE SCALE GENOMIC DNA]</scope>
    <source>
        <strain evidence="1">MeCH1-AG</strain>
    </source>
</reference>
<gene>
    <name evidence="1" type="ORF">MECH1_V1_1802</name>
</gene>
<sequence length="54" mass="5792">MTVEQLLEALARMPKDAVVLVEGDTGYALVGGLTLQENEGGVPDEVILYPDMTE</sequence>
<dbReference type="RefSeq" id="WP_348757171.1">
    <property type="nucleotide sequence ID" value="NZ_OZ026884.1"/>
</dbReference>
<dbReference type="EMBL" id="OZ026884">
    <property type="protein sequence ID" value="CAL1240578.1"/>
    <property type="molecule type" value="Genomic_DNA"/>
</dbReference>
<name>A0ABM9NIX5_9GAMM</name>
<proteinExistence type="predicted"/>
<organism evidence="1 2">
    <name type="scientific">Candidatus Methylocalor cossyra</name>
    <dbReference type="NCBI Taxonomy" id="3108543"/>
    <lineage>
        <taxon>Bacteria</taxon>
        <taxon>Pseudomonadati</taxon>
        <taxon>Pseudomonadota</taxon>
        <taxon>Gammaproteobacteria</taxon>
        <taxon>Methylococcales</taxon>
        <taxon>Methylococcaceae</taxon>
        <taxon>Candidatus Methylocalor</taxon>
    </lineage>
</organism>
<protein>
    <submittedName>
        <fullName evidence="1">Uncharacterized protein</fullName>
    </submittedName>
</protein>
<dbReference type="Proteomes" id="UP001497493">
    <property type="component" value="Chromosome"/>
</dbReference>